<dbReference type="Pfam" id="PF13602">
    <property type="entry name" value="ADH_zinc_N_2"/>
    <property type="match status" value="1"/>
</dbReference>
<name>A0A9P8RHH1_9PEZI</name>
<feature type="domain" description="Enoyl reductase (ER)" evidence="1">
    <location>
        <begin position="14"/>
        <end position="332"/>
    </location>
</feature>
<dbReference type="GO" id="GO:0016491">
    <property type="term" value="F:oxidoreductase activity"/>
    <property type="evidence" value="ECO:0007669"/>
    <property type="project" value="InterPro"/>
</dbReference>
<sequence length="336" mass="36349">MSQQIKAWTFTHGGFPNALQQSGLPADVAPLKPSEIRVRVKAAALNPVDIRIMGIPLWPYIPSSVFPARKGVGEDFSGVVEEAGKDSGFKPGNEIFGIIPYLPGGTLQETVRIDTHSKGSIVLPKPADWSWEQAAALPLVWLTAQTTIAAVAPHVKNGRVVILGGSSSSGMYSVYLAKQRGWAVTATCSGRNADFVRGMGADDIVDYTTTSVPTKVKAFDPDAIIDYVGGTECVGLARRYATVVGDKTNRMAMGGRNVYLWNPRMILRALLGRLGLGLSYTCIDLEFKAAYLEDLLLLPKDKITIDSTFDFDQVVEAYKKLNTGRTRGKVVIKVAT</sequence>
<proteinExistence type="predicted"/>
<reference evidence="2" key="1">
    <citation type="journal article" date="2021" name="Nat. Commun.">
        <title>Genetic determinants of endophytism in the Arabidopsis root mycobiome.</title>
        <authorList>
            <person name="Mesny F."/>
            <person name="Miyauchi S."/>
            <person name="Thiergart T."/>
            <person name="Pickel B."/>
            <person name="Atanasova L."/>
            <person name="Karlsson M."/>
            <person name="Huettel B."/>
            <person name="Barry K.W."/>
            <person name="Haridas S."/>
            <person name="Chen C."/>
            <person name="Bauer D."/>
            <person name="Andreopoulos W."/>
            <person name="Pangilinan J."/>
            <person name="LaButti K."/>
            <person name="Riley R."/>
            <person name="Lipzen A."/>
            <person name="Clum A."/>
            <person name="Drula E."/>
            <person name="Henrissat B."/>
            <person name="Kohler A."/>
            <person name="Grigoriev I.V."/>
            <person name="Martin F.M."/>
            <person name="Hacquard S."/>
        </authorList>
    </citation>
    <scope>NUCLEOTIDE SEQUENCE</scope>
    <source>
        <strain evidence="2">MPI-SDFR-AT-0073</strain>
    </source>
</reference>
<evidence type="ECO:0000313" key="2">
    <source>
        <dbReference type="EMBL" id="KAH6645899.1"/>
    </source>
</evidence>
<dbReference type="InterPro" id="IPR011032">
    <property type="entry name" value="GroES-like_sf"/>
</dbReference>
<dbReference type="AlphaFoldDB" id="A0A9P8RHH1"/>
<dbReference type="OrthoDB" id="3509362at2759"/>
<organism evidence="2 3">
    <name type="scientific">Truncatella angustata</name>
    <dbReference type="NCBI Taxonomy" id="152316"/>
    <lineage>
        <taxon>Eukaryota</taxon>
        <taxon>Fungi</taxon>
        <taxon>Dikarya</taxon>
        <taxon>Ascomycota</taxon>
        <taxon>Pezizomycotina</taxon>
        <taxon>Sordariomycetes</taxon>
        <taxon>Xylariomycetidae</taxon>
        <taxon>Amphisphaeriales</taxon>
        <taxon>Sporocadaceae</taxon>
        <taxon>Truncatella</taxon>
    </lineage>
</organism>
<protein>
    <recommendedName>
        <fullName evidence="1">Enoyl reductase (ER) domain-containing protein</fullName>
    </recommendedName>
</protein>
<dbReference type="InterPro" id="IPR013154">
    <property type="entry name" value="ADH-like_N"/>
</dbReference>
<dbReference type="RefSeq" id="XP_045952413.1">
    <property type="nucleotide sequence ID" value="XM_046108247.1"/>
</dbReference>
<dbReference type="EMBL" id="JAGPXC010000010">
    <property type="protein sequence ID" value="KAH6645899.1"/>
    <property type="molecule type" value="Genomic_DNA"/>
</dbReference>
<dbReference type="SUPFAM" id="SSF50129">
    <property type="entry name" value="GroES-like"/>
    <property type="match status" value="1"/>
</dbReference>
<dbReference type="CDD" id="cd08267">
    <property type="entry name" value="MDR1"/>
    <property type="match status" value="1"/>
</dbReference>
<dbReference type="PANTHER" id="PTHR11695">
    <property type="entry name" value="ALCOHOL DEHYDROGENASE RELATED"/>
    <property type="match status" value="1"/>
</dbReference>
<keyword evidence="3" id="KW-1185">Reference proteome</keyword>
<gene>
    <name evidence="2" type="ORF">BKA67DRAFT_663778</name>
</gene>
<dbReference type="Gene3D" id="3.40.50.720">
    <property type="entry name" value="NAD(P)-binding Rossmann-like Domain"/>
    <property type="match status" value="1"/>
</dbReference>
<dbReference type="GeneID" id="70137138"/>
<dbReference type="Gene3D" id="3.90.180.10">
    <property type="entry name" value="Medium-chain alcohol dehydrogenases, catalytic domain"/>
    <property type="match status" value="1"/>
</dbReference>
<dbReference type="SMART" id="SM00829">
    <property type="entry name" value="PKS_ER"/>
    <property type="match status" value="1"/>
</dbReference>
<evidence type="ECO:0000259" key="1">
    <source>
        <dbReference type="SMART" id="SM00829"/>
    </source>
</evidence>
<dbReference type="InterPro" id="IPR020843">
    <property type="entry name" value="ER"/>
</dbReference>
<comment type="caution">
    <text evidence="2">The sequence shown here is derived from an EMBL/GenBank/DDBJ whole genome shotgun (WGS) entry which is preliminary data.</text>
</comment>
<dbReference type="InterPro" id="IPR050700">
    <property type="entry name" value="YIM1/Zinc_Alcohol_DH_Fams"/>
</dbReference>
<dbReference type="Proteomes" id="UP000758603">
    <property type="component" value="Unassembled WGS sequence"/>
</dbReference>
<evidence type="ECO:0000313" key="3">
    <source>
        <dbReference type="Proteomes" id="UP000758603"/>
    </source>
</evidence>
<dbReference type="Pfam" id="PF08240">
    <property type="entry name" value="ADH_N"/>
    <property type="match status" value="1"/>
</dbReference>
<dbReference type="InterPro" id="IPR036291">
    <property type="entry name" value="NAD(P)-bd_dom_sf"/>
</dbReference>
<accession>A0A9P8RHH1</accession>
<dbReference type="PANTHER" id="PTHR11695:SF294">
    <property type="entry name" value="RETICULON-4-INTERACTING PROTEIN 1, MITOCHONDRIAL"/>
    <property type="match status" value="1"/>
</dbReference>
<dbReference type="SUPFAM" id="SSF51735">
    <property type="entry name" value="NAD(P)-binding Rossmann-fold domains"/>
    <property type="match status" value="1"/>
</dbReference>